<evidence type="ECO:0000313" key="1">
    <source>
        <dbReference type="EMBL" id="BBP86713.1"/>
    </source>
</evidence>
<proteinExistence type="predicted"/>
<dbReference type="Proteomes" id="UP000464658">
    <property type="component" value="Chromosome"/>
</dbReference>
<reference evidence="1 2" key="1">
    <citation type="submission" date="2019-12" db="EMBL/GenBank/DDBJ databases">
        <title>Full genome sequence of a Bacillus safensis strain isolated from commercially available natto in Indonesia.</title>
        <authorList>
            <person name="Yoshida M."/>
            <person name="Uomi M."/>
            <person name="Waturangi D."/>
            <person name="Ekaputri J.J."/>
            <person name="Setiamarga D.H.E."/>
        </authorList>
    </citation>
    <scope>NUCLEOTIDE SEQUENCE [LARGE SCALE GENOMIC DNA]</scope>
    <source>
        <strain evidence="1 2">IDN1</strain>
    </source>
</reference>
<protein>
    <submittedName>
        <fullName evidence="1">Uncharacterized protein</fullName>
    </submittedName>
</protein>
<organism evidence="1 2">
    <name type="scientific">Bacillus safensis</name>
    <dbReference type="NCBI Taxonomy" id="561879"/>
    <lineage>
        <taxon>Bacteria</taxon>
        <taxon>Bacillati</taxon>
        <taxon>Bacillota</taxon>
        <taxon>Bacilli</taxon>
        <taxon>Bacillales</taxon>
        <taxon>Bacillaceae</taxon>
        <taxon>Bacillus</taxon>
    </lineage>
</organism>
<gene>
    <name evidence="1" type="ORF">BsIDN1_03310</name>
</gene>
<evidence type="ECO:0000313" key="2">
    <source>
        <dbReference type="Proteomes" id="UP000464658"/>
    </source>
</evidence>
<sequence>MSNNQIAEYELPELGIHLQPHGAVMIDRKSMYYFRLRGRGAQLAFLLSKNKDLSKTARIWEIVKKRRADG</sequence>
<accession>A0A5S9M0R2</accession>
<dbReference type="EMBL" id="AP021906">
    <property type="protein sequence ID" value="BBP86713.1"/>
    <property type="molecule type" value="Genomic_DNA"/>
</dbReference>
<dbReference type="AlphaFoldDB" id="A0A5S9M0R2"/>
<name>A0A5S9M0R2_BACIA</name>